<evidence type="ECO:0000259" key="2">
    <source>
        <dbReference type="Pfam" id="PF01558"/>
    </source>
</evidence>
<dbReference type="SUPFAM" id="SSF52922">
    <property type="entry name" value="TK C-terminal domain-like"/>
    <property type="match status" value="1"/>
</dbReference>
<dbReference type="InterPro" id="IPR019752">
    <property type="entry name" value="Pyrv/ketoisovalerate_OxRed_cat"/>
</dbReference>
<dbReference type="InterPro" id="IPR029061">
    <property type="entry name" value="THDP-binding"/>
</dbReference>
<keyword evidence="1" id="KW-0560">Oxidoreductase</keyword>
<dbReference type="InterPro" id="IPR022367">
    <property type="entry name" value="2-oxoacid/accept_OxRdtase_asu"/>
</dbReference>
<dbReference type="InterPro" id="IPR050722">
    <property type="entry name" value="Pyruvate:ferred/Flavod_OxRd"/>
</dbReference>
<gene>
    <name evidence="4" type="ORF">I5677_01510</name>
</gene>
<name>A0A8J7KVU4_9FIRM</name>
<dbReference type="EMBL" id="JAEAGR010000001">
    <property type="protein sequence ID" value="MBH1939567.1"/>
    <property type="molecule type" value="Genomic_DNA"/>
</dbReference>
<dbReference type="SUPFAM" id="SSF52518">
    <property type="entry name" value="Thiamin diphosphate-binding fold (THDP-binding)"/>
    <property type="match status" value="1"/>
</dbReference>
<dbReference type="FunFam" id="3.40.50.970:FF:000022">
    <property type="entry name" value="2-oxoglutarate ferredoxin oxidoreductase alpha subunit"/>
    <property type="match status" value="1"/>
</dbReference>
<dbReference type="AlphaFoldDB" id="A0A8J7KVU4"/>
<dbReference type="InterPro" id="IPR009014">
    <property type="entry name" value="Transketo_C/PFOR_II"/>
</dbReference>
<dbReference type="Gene3D" id="3.40.50.920">
    <property type="match status" value="1"/>
</dbReference>
<dbReference type="InterPro" id="IPR002869">
    <property type="entry name" value="Pyrv_flavodox_OxRed_cen"/>
</dbReference>
<dbReference type="Pfam" id="PF01558">
    <property type="entry name" value="POR"/>
    <property type="match status" value="1"/>
</dbReference>
<feature type="domain" description="Pyruvate/ketoisovalerate oxidoreductase catalytic" evidence="2">
    <location>
        <begin position="11"/>
        <end position="165"/>
    </location>
</feature>
<comment type="caution">
    <text evidence="4">The sequence shown here is derived from an EMBL/GenBank/DDBJ whole genome shotgun (WGS) entry which is preliminary data.</text>
</comment>
<dbReference type="Proteomes" id="UP000623269">
    <property type="component" value="Unassembled WGS sequence"/>
</dbReference>
<evidence type="ECO:0000313" key="5">
    <source>
        <dbReference type="Proteomes" id="UP000623269"/>
    </source>
</evidence>
<evidence type="ECO:0000256" key="1">
    <source>
        <dbReference type="ARBA" id="ARBA00023002"/>
    </source>
</evidence>
<dbReference type="Gene3D" id="3.40.50.970">
    <property type="match status" value="1"/>
</dbReference>
<evidence type="ECO:0000259" key="3">
    <source>
        <dbReference type="Pfam" id="PF01855"/>
    </source>
</evidence>
<dbReference type="NCBIfam" id="TIGR03710">
    <property type="entry name" value="OAFO_sf"/>
    <property type="match status" value="1"/>
</dbReference>
<reference evidence="4" key="1">
    <citation type="submission" date="2020-12" db="EMBL/GenBank/DDBJ databases">
        <title>M. sibirica DSM 26468T genome.</title>
        <authorList>
            <person name="Thieme N."/>
            <person name="Rettenmaier R."/>
            <person name="Zverlov V."/>
            <person name="Liebl W."/>
        </authorList>
    </citation>
    <scope>NUCLEOTIDE SEQUENCE</scope>
    <source>
        <strain evidence="4">DSM 26468</strain>
    </source>
</reference>
<protein>
    <submittedName>
        <fullName evidence="4">2-oxoacid:acceptor oxidoreductase subunit alpha</fullName>
    </submittedName>
</protein>
<organism evidence="4 5">
    <name type="scientific">Mobilitalea sibirica</name>
    <dbReference type="NCBI Taxonomy" id="1462919"/>
    <lineage>
        <taxon>Bacteria</taxon>
        <taxon>Bacillati</taxon>
        <taxon>Bacillota</taxon>
        <taxon>Clostridia</taxon>
        <taxon>Lachnospirales</taxon>
        <taxon>Lachnospiraceae</taxon>
        <taxon>Mobilitalea</taxon>
    </lineage>
</organism>
<keyword evidence="5" id="KW-1185">Reference proteome</keyword>
<sequence>MIYNVLIGGTAGQGIETMATILQKLLKDSGYHVFAVRDVMSRVRGGHNFTLLRFGIEAIQSHSDILDGIIAFDEDTIKLHVAQLKQDGFILCDTQWKIEDSRIISLEMVSLAKQLGNIRTIGSIAIGALLKIFGLKPLHMDEVLGKYLKEQYKEVNKKALLQGYDMAVSKYEIPEHNDRDLLMISGNQALAFGAIAAGLKFYCAYPMSPSTSIMEFLASKSDKAGIVVEQAEDEIAAINMAIGASFAGAVAMTGTSGGGFCLMVEALGLSGIAEIPLVVVDVQRPGPATGLPTRTEQSDLKFVISASHGEFPRMVIAIRNHKDAFYQTMRALKLSKKYQIPIILLSDQYLADSVATIEPYDLTDMAIQEDNELLDSKEGNYLRYRITQDGISPLLIPGKTKNFVTADSDEHDERGWITEDAEVRNAMMNKRFRKWDKLKNEVQEPEFVGEDSYDTLLLGWGSTYGPIVESVNILNQDSYGKYAALIFGDIYPLPEKLLKEKVSNAKKIINIEQNATGQLADLIRERTGIVCTSNILKYDGRQISKDEIVNRIRKEVLE</sequence>
<dbReference type="Pfam" id="PF01855">
    <property type="entry name" value="POR_N"/>
    <property type="match status" value="1"/>
</dbReference>
<dbReference type="CDD" id="cd07034">
    <property type="entry name" value="TPP_PYR_PFOR_IOR-alpha_like"/>
    <property type="match status" value="1"/>
</dbReference>
<accession>A0A8J7KVU4</accession>
<dbReference type="PANTHER" id="PTHR32154:SF20">
    <property type="entry name" value="2-OXOGLUTARATE OXIDOREDUCTASE SUBUNIT KORA"/>
    <property type="match status" value="1"/>
</dbReference>
<dbReference type="InterPro" id="IPR002880">
    <property type="entry name" value="Pyrv_Fd/Flavodoxin_OxRdtase_N"/>
</dbReference>
<proteinExistence type="predicted"/>
<feature type="domain" description="Pyruvate flavodoxin/ferredoxin oxidoreductase pyrimidine binding" evidence="3">
    <location>
        <begin position="193"/>
        <end position="429"/>
    </location>
</feature>
<dbReference type="Gene3D" id="3.40.920.10">
    <property type="entry name" value="Pyruvate-ferredoxin oxidoreductase, PFOR, domain III"/>
    <property type="match status" value="1"/>
</dbReference>
<dbReference type="GO" id="GO:0016903">
    <property type="term" value="F:oxidoreductase activity, acting on the aldehyde or oxo group of donors"/>
    <property type="evidence" value="ECO:0007669"/>
    <property type="project" value="InterPro"/>
</dbReference>
<dbReference type="SUPFAM" id="SSF53323">
    <property type="entry name" value="Pyruvate-ferredoxin oxidoreductase, PFOR, domain III"/>
    <property type="match status" value="1"/>
</dbReference>
<evidence type="ECO:0000313" key="4">
    <source>
        <dbReference type="EMBL" id="MBH1939567.1"/>
    </source>
</evidence>
<dbReference type="GO" id="GO:0006979">
    <property type="term" value="P:response to oxidative stress"/>
    <property type="evidence" value="ECO:0007669"/>
    <property type="project" value="TreeGrafter"/>
</dbReference>
<dbReference type="PANTHER" id="PTHR32154">
    <property type="entry name" value="PYRUVATE-FLAVODOXIN OXIDOREDUCTASE-RELATED"/>
    <property type="match status" value="1"/>
</dbReference>